<feature type="compositionally biased region" description="Basic and acidic residues" evidence="4">
    <location>
        <begin position="433"/>
        <end position="446"/>
    </location>
</feature>
<evidence type="ECO:0000259" key="6">
    <source>
        <dbReference type="PROSITE" id="PS50177"/>
    </source>
</evidence>
<dbReference type="InterPro" id="IPR012677">
    <property type="entry name" value="Nucleotide-bd_a/b_plait_sf"/>
</dbReference>
<dbReference type="InterPro" id="IPR000504">
    <property type="entry name" value="RRM_dom"/>
</dbReference>
<feature type="compositionally biased region" description="Basic and acidic residues" evidence="4">
    <location>
        <begin position="198"/>
        <end position="213"/>
    </location>
</feature>
<dbReference type="GO" id="GO:0010494">
    <property type="term" value="C:cytoplasmic stress granule"/>
    <property type="evidence" value="ECO:0007669"/>
    <property type="project" value="UniProtKB-SubCell"/>
</dbReference>
<dbReference type="Pfam" id="PF02136">
    <property type="entry name" value="NTF2"/>
    <property type="match status" value="1"/>
</dbReference>
<dbReference type="GO" id="GO:1990904">
    <property type="term" value="C:ribonucleoprotein complex"/>
    <property type="evidence" value="ECO:0007669"/>
    <property type="project" value="TreeGrafter"/>
</dbReference>
<dbReference type="Proteomes" id="UP000046393">
    <property type="component" value="Unplaced"/>
</dbReference>
<feature type="region of interest" description="Disordered" evidence="4">
    <location>
        <begin position="185"/>
        <end position="232"/>
    </location>
</feature>
<dbReference type="SMART" id="SM00360">
    <property type="entry name" value="RRM"/>
    <property type="match status" value="1"/>
</dbReference>
<dbReference type="Gene3D" id="3.10.450.50">
    <property type="match status" value="1"/>
</dbReference>
<feature type="domain" description="NTF2" evidence="6">
    <location>
        <begin position="7"/>
        <end position="120"/>
    </location>
</feature>
<keyword evidence="2 3" id="KW-0694">RNA-binding</keyword>
<evidence type="ECO:0000256" key="1">
    <source>
        <dbReference type="ARBA" id="ARBA00004210"/>
    </source>
</evidence>
<name>A0A158R5K2_9BILA</name>
<organism evidence="7 8">
    <name type="scientific">Syphacia muris</name>
    <dbReference type="NCBI Taxonomy" id="451379"/>
    <lineage>
        <taxon>Eukaryota</taxon>
        <taxon>Metazoa</taxon>
        <taxon>Ecdysozoa</taxon>
        <taxon>Nematoda</taxon>
        <taxon>Chromadorea</taxon>
        <taxon>Rhabditida</taxon>
        <taxon>Spirurina</taxon>
        <taxon>Oxyuridomorpha</taxon>
        <taxon>Oxyuroidea</taxon>
        <taxon>Oxyuridae</taxon>
        <taxon>Syphacia</taxon>
    </lineage>
</organism>
<dbReference type="PANTHER" id="PTHR10693:SF20">
    <property type="entry name" value="AT27578P"/>
    <property type="match status" value="1"/>
</dbReference>
<accession>A0A158R5K2</accession>
<evidence type="ECO:0000256" key="3">
    <source>
        <dbReference type="PROSITE-ProRule" id="PRU00176"/>
    </source>
</evidence>
<dbReference type="Pfam" id="PF00076">
    <property type="entry name" value="RRM_1"/>
    <property type="match status" value="1"/>
</dbReference>
<dbReference type="InterPro" id="IPR032710">
    <property type="entry name" value="NTF2-like_dom_sf"/>
</dbReference>
<dbReference type="GO" id="GO:0003729">
    <property type="term" value="F:mRNA binding"/>
    <property type="evidence" value="ECO:0007669"/>
    <property type="project" value="TreeGrafter"/>
</dbReference>
<dbReference type="WBParaSite" id="SMUV_0000712901-mRNA-1">
    <property type="protein sequence ID" value="SMUV_0000712901-mRNA-1"/>
    <property type="gene ID" value="SMUV_0000712901"/>
</dbReference>
<dbReference type="PROSITE" id="PS50177">
    <property type="entry name" value="NTF2_DOMAIN"/>
    <property type="match status" value="1"/>
</dbReference>
<evidence type="ECO:0000313" key="7">
    <source>
        <dbReference type="Proteomes" id="UP000046393"/>
    </source>
</evidence>
<dbReference type="PANTHER" id="PTHR10693">
    <property type="entry name" value="RAS GTPASE-ACTIVATING PROTEIN-BINDING PROTEIN"/>
    <property type="match status" value="1"/>
</dbReference>
<dbReference type="InterPro" id="IPR035979">
    <property type="entry name" value="RBD_domain_sf"/>
</dbReference>
<dbReference type="InterPro" id="IPR039539">
    <property type="entry name" value="Ras_GTPase_bind_prot"/>
</dbReference>
<feature type="compositionally biased region" description="Basic and acidic residues" evidence="4">
    <location>
        <begin position="221"/>
        <end position="230"/>
    </location>
</feature>
<sequence>MVFILEIGREFVRQYYTMLSERPQDVYRFYSHESYFVHDSEQPVQGQQKIQSAIERLAFVNCKARIHTVTGTATMNNCLVIQVCGELTVSDIPKRRFLQTFILCPQTPKKYYVLNDVFQWLDRAFSDPIPGQQSQEVTQVSNESKDDSSGLLNGDQANLNGQLQSAIGSSGDDDQRATDLSDEAINISDEDHEEVEPTNEHDSYGVRVEEEHQNNVTSIEKSNEIPEEKSATVSMEQEQIVAPLSQQSWAKMFQLIIDSDTYAAANNMHSGIRYPVDSCKLYIGNITRNLCPAKTETAEAEIKAALEKYGSVASVKVPSKAIDKGVYHAFAFIVMKTYEGAANVFKAARKDQERNMYFLNMKISSFGFDGEVTLSTQKNDRMRTPYMHRNGPALQGKFTVFVLCMNRGNHARSGMGMRGTNRGLYSKQYGGGSEHRHPGNIHAQHE</sequence>
<feature type="compositionally biased region" description="Acidic residues" evidence="4">
    <location>
        <begin position="188"/>
        <end position="197"/>
    </location>
</feature>
<dbReference type="SUPFAM" id="SSF54427">
    <property type="entry name" value="NTF2-like"/>
    <property type="match status" value="1"/>
</dbReference>
<feature type="region of interest" description="Disordered" evidence="4">
    <location>
        <begin position="131"/>
        <end position="157"/>
    </location>
</feature>
<dbReference type="CDD" id="cd00590">
    <property type="entry name" value="RRM_SF"/>
    <property type="match status" value="1"/>
</dbReference>
<feature type="compositionally biased region" description="Polar residues" evidence="4">
    <location>
        <begin position="131"/>
        <end position="142"/>
    </location>
</feature>
<dbReference type="InterPro" id="IPR018222">
    <property type="entry name" value="Nuclear_transport_factor_2_euk"/>
</dbReference>
<keyword evidence="7" id="KW-1185">Reference proteome</keyword>
<evidence type="ECO:0000256" key="4">
    <source>
        <dbReference type="SAM" id="MobiDB-lite"/>
    </source>
</evidence>
<dbReference type="InterPro" id="IPR002075">
    <property type="entry name" value="NTF2_dom"/>
</dbReference>
<dbReference type="CDD" id="cd00780">
    <property type="entry name" value="NTF2"/>
    <property type="match status" value="1"/>
</dbReference>
<dbReference type="PROSITE" id="PS50102">
    <property type="entry name" value="RRM"/>
    <property type="match status" value="1"/>
</dbReference>
<evidence type="ECO:0000313" key="8">
    <source>
        <dbReference type="WBParaSite" id="SMUV_0000712901-mRNA-1"/>
    </source>
</evidence>
<evidence type="ECO:0000259" key="5">
    <source>
        <dbReference type="PROSITE" id="PS50102"/>
    </source>
</evidence>
<dbReference type="STRING" id="451379.A0A158R5K2"/>
<dbReference type="SUPFAM" id="SSF54928">
    <property type="entry name" value="RNA-binding domain, RBD"/>
    <property type="match status" value="1"/>
</dbReference>
<feature type="region of interest" description="Disordered" evidence="4">
    <location>
        <begin position="427"/>
        <end position="446"/>
    </location>
</feature>
<feature type="domain" description="RRM" evidence="5">
    <location>
        <begin position="279"/>
        <end position="389"/>
    </location>
</feature>
<dbReference type="AlphaFoldDB" id="A0A158R5K2"/>
<reference evidence="8" key="1">
    <citation type="submission" date="2016-04" db="UniProtKB">
        <authorList>
            <consortium name="WormBaseParasite"/>
        </authorList>
    </citation>
    <scope>IDENTIFICATION</scope>
</reference>
<proteinExistence type="predicted"/>
<dbReference type="GO" id="GO:0005829">
    <property type="term" value="C:cytosol"/>
    <property type="evidence" value="ECO:0007669"/>
    <property type="project" value="TreeGrafter"/>
</dbReference>
<dbReference type="Gene3D" id="3.30.70.330">
    <property type="match status" value="1"/>
</dbReference>
<evidence type="ECO:0000256" key="2">
    <source>
        <dbReference type="ARBA" id="ARBA00022884"/>
    </source>
</evidence>
<protein>
    <submittedName>
        <fullName evidence="8">NTF2 domain-containing protein</fullName>
    </submittedName>
</protein>
<comment type="subcellular location">
    <subcellularLocation>
        <location evidence="1">Cytoplasm</location>
        <location evidence="1">Stress granule</location>
    </subcellularLocation>
</comment>